<name>A0ABP7SHZ3_9PSEU</name>
<reference evidence="2" key="1">
    <citation type="journal article" date="2019" name="Int. J. Syst. Evol. Microbiol.">
        <title>The Global Catalogue of Microorganisms (GCM) 10K type strain sequencing project: providing services to taxonomists for standard genome sequencing and annotation.</title>
        <authorList>
            <consortium name="The Broad Institute Genomics Platform"/>
            <consortium name="The Broad Institute Genome Sequencing Center for Infectious Disease"/>
            <person name="Wu L."/>
            <person name="Ma J."/>
        </authorList>
    </citation>
    <scope>NUCLEOTIDE SEQUENCE [LARGE SCALE GENOMIC DNA]</scope>
    <source>
        <strain evidence="2">JCM 17342</strain>
    </source>
</reference>
<evidence type="ECO:0008006" key="3">
    <source>
        <dbReference type="Google" id="ProtNLM"/>
    </source>
</evidence>
<evidence type="ECO:0000313" key="2">
    <source>
        <dbReference type="Proteomes" id="UP001501747"/>
    </source>
</evidence>
<organism evidence="1 2">
    <name type="scientific">Allokutzneria multivorans</name>
    <dbReference type="NCBI Taxonomy" id="1142134"/>
    <lineage>
        <taxon>Bacteria</taxon>
        <taxon>Bacillati</taxon>
        <taxon>Actinomycetota</taxon>
        <taxon>Actinomycetes</taxon>
        <taxon>Pseudonocardiales</taxon>
        <taxon>Pseudonocardiaceae</taxon>
        <taxon>Allokutzneria</taxon>
    </lineage>
</organism>
<dbReference type="EMBL" id="BAABAL010000013">
    <property type="protein sequence ID" value="GAA4011945.1"/>
    <property type="molecule type" value="Genomic_DNA"/>
</dbReference>
<keyword evidence="2" id="KW-1185">Reference proteome</keyword>
<evidence type="ECO:0000313" key="1">
    <source>
        <dbReference type="EMBL" id="GAA4011945.1"/>
    </source>
</evidence>
<comment type="caution">
    <text evidence="1">The sequence shown here is derived from an EMBL/GenBank/DDBJ whole genome shotgun (WGS) entry which is preliminary data.</text>
</comment>
<protein>
    <recommendedName>
        <fullName evidence="3">Pyridoxamine 5'-phosphate oxidase</fullName>
    </recommendedName>
</protein>
<sequence length="172" mass="19126">MRETPEDLTRLQELLDASLSRSTAHLRSIINTENSLSAEQLTQVLTGMCTLALSTVTAKSEPRISGADGHFLRGKWIFGTAPGAAKARHMSARPAVSVAHMRGEDLGVFTHGAVEILNPHKEEPAHDWPEVVAYLKDFYGDHAFDWDNETVYYRLNPHWMTVFAPDVTKLLG</sequence>
<dbReference type="InterPro" id="IPR012349">
    <property type="entry name" value="Split_barrel_FMN-bd"/>
</dbReference>
<dbReference type="RefSeq" id="WP_344876592.1">
    <property type="nucleotide sequence ID" value="NZ_BAABAL010000013.1"/>
</dbReference>
<accession>A0ABP7SHZ3</accession>
<dbReference type="Proteomes" id="UP001501747">
    <property type="component" value="Unassembled WGS sequence"/>
</dbReference>
<dbReference type="Gene3D" id="2.30.110.10">
    <property type="entry name" value="Electron Transport, Fmn-binding Protein, Chain A"/>
    <property type="match status" value="1"/>
</dbReference>
<dbReference type="SUPFAM" id="SSF50475">
    <property type="entry name" value="FMN-binding split barrel"/>
    <property type="match status" value="1"/>
</dbReference>
<proteinExistence type="predicted"/>
<gene>
    <name evidence="1" type="ORF">GCM10022247_38150</name>
</gene>